<accession>B4W073</accession>
<dbReference type="EMBL" id="DS989864">
    <property type="protein sequence ID" value="EDX72500.1"/>
    <property type="molecule type" value="Genomic_DNA"/>
</dbReference>
<dbReference type="STRING" id="118168.MC7420_3572"/>
<name>B4W073_9CYAN</name>
<dbReference type="AlphaFoldDB" id="B4W073"/>
<dbReference type="HOGENOM" id="CLU_3232162_0_0_3"/>
<evidence type="ECO:0000313" key="1">
    <source>
        <dbReference type="EMBL" id="EDX72500.1"/>
    </source>
</evidence>
<sequence>MPTLRYIYTLKGRDAPRRVGEMGEFSGAYLAILPKITSRYDSI</sequence>
<reference evidence="1 2" key="1">
    <citation type="submission" date="2008-07" db="EMBL/GenBank/DDBJ databases">
        <authorList>
            <person name="Tandeau de Marsac N."/>
            <person name="Ferriera S."/>
            <person name="Johnson J."/>
            <person name="Kravitz S."/>
            <person name="Beeson K."/>
            <person name="Sutton G."/>
            <person name="Rogers Y.-H."/>
            <person name="Friedman R."/>
            <person name="Frazier M."/>
            <person name="Venter J.C."/>
        </authorList>
    </citation>
    <scope>NUCLEOTIDE SEQUENCE [LARGE SCALE GENOMIC DNA]</scope>
    <source>
        <strain evidence="1 2">PCC 7420</strain>
    </source>
</reference>
<proteinExistence type="predicted"/>
<keyword evidence="2" id="KW-1185">Reference proteome</keyword>
<gene>
    <name evidence="1" type="ORF">MC7420_3572</name>
</gene>
<dbReference type="Proteomes" id="UP000003835">
    <property type="component" value="Unassembled WGS sequence"/>
</dbReference>
<organism evidence="1 2">
    <name type="scientific">Coleofasciculus chthonoplastes PCC 7420</name>
    <dbReference type="NCBI Taxonomy" id="118168"/>
    <lineage>
        <taxon>Bacteria</taxon>
        <taxon>Bacillati</taxon>
        <taxon>Cyanobacteriota</taxon>
        <taxon>Cyanophyceae</taxon>
        <taxon>Coleofasciculales</taxon>
        <taxon>Coleofasciculaceae</taxon>
        <taxon>Coleofasciculus</taxon>
    </lineage>
</organism>
<protein>
    <submittedName>
        <fullName evidence="1">Uncharacterized protein</fullName>
    </submittedName>
</protein>
<evidence type="ECO:0000313" key="2">
    <source>
        <dbReference type="Proteomes" id="UP000003835"/>
    </source>
</evidence>